<dbReference type="InterPro" id="IPR002509">
    <property type="entry name" value="NODB_dom"/>
</dbReference>
<dbReference type="GO" id="GO:0005975">
    <property type="term" value="P:carbohydrate metabolic process"/>
    <property type="evidence" value="ECO:0007669"/>
    <property type="project" value="InterPro"/>
</dbReference>
<dbReference type="GO" id="GO:0016810">
    <property type="term" value="F:hydrolase activity, acting on carbon-nitrogen (but not peptide) bonds"/>
    <property type="evidence" value="ECO:0007669"/>
    <property type="project" value="InterPro"/>
</dbReference>
<organism evidence="9 10">
    <name type="scientific">Westerdykella ornata</name>
    <dbReference type="NCBI Taxonomy" id="318751"/>
    <lineage>
        <taxon>Eukaryota</taxon>
        <taxon>Fungi</taxon>
        <taxon>Dikarya</taxon>
        <taxon>Ascomycota</taxon>
        <taxon>Pezizomycotina</taxon>
        <taxon>Dothideomycetes</taxon>
        <taxon>Pleosporomycetidae</taxon>
        <taxon>Pleosporales</taxon>
        <taxon>Sporormiaceae</taxon>
        <taxon>Westerdykella</taxon>
    </lineage>
</organism>
<sequence>MAASLGRCLLVSLFALSQWSPNSLVAASPRPHAQPNGESNIVKRAVPYGELIYGCDVPGVIAPAFDDGPWIYTEDILDRMEAANFKATWFINGQNKDNIYKYNATLKRMIALGHQIGSHTWSHKDLATLTPTDTALQMTQLEEALVNILGYMPTYMRPPFLSYNQAVLDVMRDLQYVVIIGDLNTRDWAYQSATEIENAKQLFVTGLDQGFTIVEAHDQEEWTHGVLIDFMIQTVQQRGLVTVPVGACMGQSPSEWYRTARAPPPSGTVGIPLFLCSFFSTSPFFGFSFLSPLTCGIQG</sequence>
<evidence type="ECO:0000256" key="4">
    <source>
        <dbReference type="ARBA" id="ARBA00022801"/>
    </source>
</evidence>
<keyword evidence="2" id="KW-0479">Metal-binding</keyword>
<feature type="chain" id="PRO_5025329399" evidence="7">
    <location>
        <begin position="20"/>
        <end position="299"/>
    </location>
</feature>
<dbReference type="GO" id="GO:0046872">
    <property type="term" value="F:metal ion binding"/>
    <property type="evidence" value="ECO:0007669"/>
    <property type="project" value="UniProtKB-KW"/>
</dbReference>
<evidence type="ECO:0000256" key="5">
    <source>
        <dbReference type="ARBA" id="ARBA00023277"/>
    </source>
</evidence>
<keyword evidence="6" id="KW-0170">Cobalt</keyword>
<gene>
    <name evidence="9" type="ORF">EI97DRAFT_383472</name>
</gene>
<dbReference type="RefSeq" id="XP_033651059.1">
    <property type="nucleotide sequence ID" value="XM_033795912.1"/>
</dbReference>
<dbReference type="EMBL" id="ML986509">
    <property type="protein sequence ID" value="KAF2273520.1"/>
    <property type="molecule type" value="Genomic_DNA"/>
</dbReference>
<dbReference type="Pfam" id="PF01522">
    <property type="entry name" value="Polysacc_deac_1"/>
    <property type="match status" value="1"/>
</dbReference>
<reference evidence="9" key="1">
    <citation type="journal article" date="2020" name="Stud. Mycol.">
        <title>101 Dothideomycetes genomes: a test case for predicting lifestyles and emergence of pathogens.</title>
        <authorList>
            <person name="Haridas S."/>
            <person name="Albert R."/>
            <person name="Binder M."/>
            <person name="Bloem J."/>
            <person name="Labutti K."/>
            <person name="Salamov A."/>
            <person name="Andreopoulos B."/>
            <person name="Baker S."/>
            <person name="Barry K."/>
            <person name="Bills G."/>
            <person name="Bluhm B."/>
            <person name="Cannon C."/>
            <person name="Castanera R."/>
            <person name="Culley D."/>
            <person name="Daum C."/>
            <person name="Ezra D."/>
            <person name="Gonzalez J."/>
            <person name="Henrissat B."/>
            <person name="Kuo A."/>
            <person name="Liang C."/>
            <person name="Lipzen A."/>
            <person name="Lutzoni F."/>
            <person name="Magnuson J."/>
            <person name="Mondo S."/>
            <person name="Nolan M."/>
            <person name="Ohm R."/>
            <person name="Pangilinan J."/>
            <person name="Park H.-J."/>
            <person name="Ramirez L."/>
            <person name="Alfaro M."/>
            <person name="Sun H."/>
            <person name="Tritt A."/>
            <person name="Yoshinaga Y."/>
            <person name="Zwiers L.-H."/>
            <person name="Turgeon B."/>
            <person name="Goodwin S."/>
            <person name="Spatafora J."/>
            <person name="Crous P."/>
            <person name="Grigoriev I."/>
        </authorList>
    </citation>
    <scope>NUCLEOTIDE SEQUENCE</scope>
    <source>
        <strain evidence="9">CBS 379.55</strain>
    </source>
</reference>
<dbReference type="Proteomes" id="UP000800097">
    <property type="component" value="Unassembled WGS sequence"/>
</dbReference>
<accession>A0A6A6JA91</accession>
<dbReference type="OrthoDB" id="2125469at2759"/>
<dbReference type="PANTHER" id="PTHR46471:SF2">
    <property type="entry name" value="CHITIN DEACETYLASE-RELATED"/>
    <property type="match status" value="1"/>
</dbReference>
<proteinExistence type="predicted"/>
<dbReference type="SUPFAM" id="SSF88713">
    <property type="entry name" value="Glycoside hydrolase/deacetylase"/>
    <property type="match status" value="1"/>
</dbReference>
<keyword evidence="10" id="KW-1185">Reference proteome</keyword>
<keyword evidence="5" id="KW-0119">Carbohydrate metabolism</keyword>
<evidence type="ECO:0000259" key="8">
    <source>
        <dbReference type="PROSITE" id="PS51677"/>
    </source>
</evidence>
<evidence type="ECO:0000313" key="10">
    <source>
        <dbReference type="Proteomes" id="UP000800097"/>
    </source>
</evidence>
<evidence type="ECO:0000256" key="3">
    <source>
        <dbReference type="ARBA" id="ARBA00022729"/>
    </source>
</evidence>
<feature type="domain" description="NodB homology" evidence="8">
    <location>
        <begin position="59"/>
        <end position="243"/>
    </location>
</feature>
<evidence type="ECO:0000256" key="2">
    <source>
        <dbReference type="ARBA" id="ARBA00022723"/>
    </source>
</evidence>
<keyword evidence="4 9" id="KW-0378">Hydrolase</keyword>
<dbReference type="GeneID" id="54549087"/>
<name>A0A6A6JA91_WESOR</name>
<dbReference type="CDD" id="cd10951">
    <property type="entry name" value="CE4_ClCDA_like"/>
    <property type="match status" value="1"/>
</dbReference>
<dbReference type="AlphaFoldDB" id="A0A6A6JA91"/>
<evidence type="ECO:0000313" key="9">
    <source>
        <dbReference type="EMBL" id="KAF2273520.1"/>
    </source>
</evidence>
<comment type="cofactor">
    <cofactor evidence="1">
        <name>Co(2+)</name>
        <dbReference type="ChEBI" id="CHEBI:48828"/>
    </cofactor>
</comment>
<dbReference type="PANTHER" id="PTHR46471">
    <property type="entry name" value="CHITIN DEACETYLASE"/>
    <property type="match status" value="1"/>
</dbReference>
<evidence type="ECO:0000256" key="7">
    <source>
        <dbReference type="SAM" id="SignalP"/>
    </source>
</evidence>
<dbReference type="Gene3D" id="3.20.20.370">
    <property type="entry name" value="Glycoside hydrolase/deacetylase"/>
    <property type="match status" value="1"/>
</dbReference>
<keyword evidence="3 7" id="KW-0732">Signal</keyword>
<dbReference type="InterPro" id="IPR011330">
    <property type="entry name" value="Glyco_hydro/deAcase_b/a-brl"/>
</dbReference>
<dbReference type="PROSITE" id="PS51677">
    <property type="entry name" value="NODB"/>
    <property type="match status" value="1"/>
</dbReference>
<evidence type="ECO:0000256" key="6">
    <source>
        <dbReference type="ARBA" id="ARBA00023285"/>
    </source>
</evidence>
<feature type="signal peptide" evidence="7">
    <location>
        <begin position="1"/>
        <end position="19"/>
    </location>
</feature>
<evidence type="ECO:0000256" key="1">
    <source>
        <dbReference type="ARBA" id="ARBA00001941"/>
    </source>
</evidence>
<protein>
    <submittedName>
        <fullName evidence="9">Glycoside hydrolase/deacetylase</fullName>
    </submittedName>
</protein>